<keyword evidence="1" id="KW-0863">Zinc-finger</keyword>
<feature type="zinc finger region" description="C3H1-type" evidence="1">
    <location>
        <begin position="263"/>
        <end position="287"/>
    </location>
</feature>
<dbReference type="PROSITE" id="PS50103">
    <property type="entry name" value="ZF_C3H1"/>
    <property type="match status" value="1"/>
</dbReference>
<evidence type="ECO:0000256" key="1">
    <source>
        <dbReference type="PROSITE-ProRule" id="PRU00723"/>
    </source>
</evidence>
<name>A0A7D8Z6Z4_VANHU</name>
<comment type="caution">
    <text evidence="4">The sequence shown here is derived from an EMBL/GenBank/DDBJ whole genome shotgun (WGS) entry which is preliminary data.</text>
</comment>
<feature type="compositionally biased region" description="Pro residues" evidence="2">
    <location>
        <begin position="242"/>
        <end position="252"/>
    </location>
</feature>
<accession>A0A7D8Z6Z4</accession>
<keyword evidence="1" id="KW-0862">Zinc</keyword>
<protein>
    <recommendedName>
        <fullName evidence="3">C3H1-type domain-containing protein</fullName>
    </recommendedName>
</protein>
<evidence type="ECO:0000313" key="4">
    <source>
        <dbReference type="EMBL" id="TXT07186.1"/>
    </source>
</evidence>
<feature type="region of interest" description="Disordered" evidence="2">
    <location>
        <begin position="96"/>
        <end position="196"/>
    </location>
</feature>
<organism evidence="4 5">
    <name type="scientific">Vanrija humicola</name>
    <name type="common">Yeast</name>
    <name type="synonym">Cryptococcus humicola</name>
    <dbReference type="NCBI Taxonomy" id="5417"/>
    <lineage>
        <taxon>Eukaryota</taxon>
        <taxon>Fungi</taxon>
        <taxon>Dikarya</taxon>
        <taxon>Basidiomycota</taxon>
        <taxon>Agaricomycotina</taxon>
        <taxon>Tremellomycetes</taxon>
        <taxon>Trichosporonales</taxon>
        <taxon>Trichosporonaceae</taxon>
        <taxon>Vanrija</taxon>
    </lineage>
</organism>
<dbReference type="FunFam" id="4.10.1000.40:FF:000008">
    <property type="entry name" value="Unplaced genomic scaffold supercont1.1, whole genome shotgun sequence"/>
    <property type="match status" value="1"/>
</dbReference>
<evidence type="ECO:0000313" key="5">
    <source>
        <dbReference type="Proteomes" id="UP000473826"/>
    </source>
</evidence>
<feature type="compositionally biased region" description="Gly residues" evidence="2">
    <location>
        <begin position="160"/>
        <end position="173"/>
    </location>
</feature>
<feature type="region of interest" description="Disordered" evidence="2">
    <location>
        <begin position="51"/>
        <end position="84"/>
    </location>
</feature>
<dbReference type="Proteomes" id="UP000473826">
    <property type="component" value="Unassembled WGS sequence"/>
</dbReference>
<gene>
    <name evidence="4" type="ORF">VHUM_03356</name>
</gene>
<keyword evidence="1" id="KW-0479">Metal-binding</keyword>
<proteinExistence type="predicted"/>
<feature type="region of interest" description="Disordered" evidence="2">
    <location>
        <begin position="236"/>
        <end position="259"/>
    </location>
</feature>
<dbReference type="OrthoDB" id="438553at2759"/>
<dbReference type="InterPro" id="IPR000571">
    <property type="entry name" value="Znf_CCCH"/>
</dbReference>
<reference evidence="4 5" key="1">
    <citation type="journal article" date="2019" name="PLoS Genet.">
        <title>Convergent evolution of linked mating-type loci in basidiomycete fungi.</title>
        <authorList>
            <person name="Sun S."/>
            <person name="Coelho M.A."/>
            <person name="Heitman J."/>
            <person name="Nowrousian M."/>
        </authorList>
    </citation>
    <scope>NUCLEOTIDE SEQUENCE [LARGE SCALE GENOMIC DNA]</scope>
    <source>
        <strain evidence="4 5">CBS 4282</strain>
    </source>
</reference>
<keyword evidence="5" id="KW-1185">Reference proteome</keyword>
<sequence>MAEYVCVLLGELVEPSLVAIADTAVNDMVGADFDVSFLDWLFDRRDKLAAPAAPAAPEPEAPSEEVADAPAEPSAPGPSAGGRMFASAVEGTKRKFENAGDEQNKRRVPDHAPTGPRGGPQSGPQTGRSLSDRLGPRGGGPGGGPGGLPPRGLNVRGAANGRGGHMNGPGFGPGPRHQQPGFRPPGGFPGQGGFAPGQQEMMMQMMAMQANMVAMAEQMANMQQQVSSQSFECFSRAQNRPGRPPAARPPPRGGALGAIPTKPTSTALCKFGVGCSNARCIYSHPSPVADEKTGMVLSEEACEAGKDCKDAECIKSHVSPAAANGESAGPSRVLCRYQNCINPKCQYRHEDADGNAIPPPALSNAAAAATSVDATETVGKASLDSALDDGKTARPCRFAERCTRGK</sequence>
<evidence type="ECO:0000259" key="3">
    <source>
        <dbReference type="PROSITE" id="PS50103"/>
    </source>
</evidence>
<feature type="compositionally biased region" description="Gly residues" evidence="2">
    <location>
        <begin position="136"/>
        <end position="146"/>
    </location>
</feature>
<dbReference type="AlphaFoldDB" id="A0A7D8Z6Z4"/>
<dbReference type="GO" id="GO:0008270">
    <property type="term" value="F:zinc ion binding"/>
    <property type="evidence" value="ECO:0007669"/>
    <property type="project" value="UniProtKB-KW"/>
</dbReference>
<evidence type="ECO:0000256" key="2">
    <source>
        <dbReference type="SAM" id="MobiDB-lite"/>
    </source>
</evidence>
<feature type="compositionally biased region" description="Basic and acidic residues" evidence="2">
    <location>
        <begin position="96"/>
        <end position="110"/>
    </location>
</feature>
<feature type="domain" description="C3H1-type" evidence="3">
    <location>
        <begin position="263"/>
        <end position="287"/>
    </location>
</feature>
<dbReference type="EMBL" id="QKWK01000009">
    <property type="protein sequence ID" value="TXT07186.1"/>
    <property type="molecule type" value="Genomic_DNA"/>
</dbReference>
<dbReference type="Gene3D" id="4.10.1000.40">
    <property type="match status" value="1"/>
</dbReference>
<feature type="compositionally biased region" description="Low complexity" evidence="2">
    <location>
        <begin position="68"/>
        <end position="82"/>
    </location>
</feature>